<evidence type="ECO:0000259" key="3">
    <source>
        <dbReference type="PROSITE" id="PS50097"/>
    </source>
</evidence>
<keyword evidence="5" id="KW-1185">Reference proteome</keyword>
<proteinExistence type="predicted"/>
<dbReference type="Gene3D" id="3.30.710.10">
    <property type="entry name" value="Potassium Channel Kv1.1, Chain A"/>
    <property type="match status" value="1"/>
</dbReference>
<protein>
    <submittedName>
        <fullName evidence="4">Ring canal kelch isoform 2</fullName>
    </submittedName>
</protein>
<keyword evidence="2" id="KW-0677">Repeat</keyword>
<evidence type="ECO:0000313" key="5">
    <source>
        <dbReference type="Proteomes" id="UP000311919"/>
    </source>
</evidence>
<evidence type="ECO:0000256" key="2">
    <source>
        <dbReference type="ARBA" id="ARBA00022737"/>
    </source>
</evidence>
<dbReference type="SMART" id="SM00225">
    <property type="entry name" value="BTB"/>
    <property type="match status" value="1"/>
</dbReference>
<organism evidence="4 5">
    <name type="scientific">Schistosoma japonicum</name>
    <name type="common">Blood fluke</name>
    <dbReference type="NCBI Taxonomy" id="6182"/>
    <lineage>
        <taxon>Eukaryota</taxon>
        <taxon>Metazoa</taxon>
        <taxon>Spiralia</taxon>
        <taxon>Lophotrochozoa</taxon>
        <taxon>Platyhelminthes</taxon>
        <taxon>Trematoda</taxon>
        <taxon>Digenea</taxon>
        <taxon>Strigeidida</taxon>
        <taxon>Schistosomatoidea</taxon>
        <taxon>Schistosomatidae</taxon>
        <taxon>Schistosoma</taxon>
    </lineage>
</organism>
<dbReference type="PANTHER" id="PTHR45632:SF3">
    <property type="entry name" value="KELCH-LIKE PROTEIN 32"/>
    <property type="match status" value="1"/>
</dbReference>
<dbReference type="AlphaFoldDB" id="A0A4Z2DSC5"/>
<dbReference type="InterPro" id="IPR011333">
    <property type="entry name" value="SKP1/BTB/POZ_sf"/>
</dbReference>
<dbReference type="InterPro" id="IPR006652">
    <property type="entry name" value="Kelch_1"/>
</dbReference>
<dbReference type="Pfam" id="PF24681">
    <property type="entry name" value="Kelch_KLHDC2_KLHL20_DRC7"/>
    <property type="match status" value="1"/>
</dbReference>
<dbReference type="InterPro" id="IPR011705">
    <property type="entry name" value="BACK"/>
</dbReference>
<evidence type="ECO:0000256" key="1">
    <source>
        <dbReference type="ARBA" id="ARBA00022441"/>
    </source>
</evidence>
<dbReference type="PANTHER" id="PTHR45632">
    <property type="entry name" value="LD33804P"/>
    <property type="match status" value="1"/>
</dbReference>
<dbReference type="Pfam" id="PF07707">
    <property type="entry name" value="BACK"/>
    <property type="match status" value="1"/>
</dbReference>
<dbReference type="Gene3D" id="2.120.10.80">
    <property type="entry name" value="Kelch-type beta propeller"/>
    <property type="match status" value="2"/>
</dbReference>
<sequence length="650" mass="74566">MGPNDICQKLYQQQRDKLDDCNFTLECESHKQLVHKCVIRAVSSKIDQLCIQEEKENITDTTDINCNKQNNIIIIDSTKCFSDNNNNSANVKQLKNSFYLGNISANTLDTFVEYIYKSEITIDEVNASELFNISVLLNIQFIQDSCVDYLKTTLNEDNCLQLMKRNNIINHCEINQLVNECIKYTAKHFDKILDRNDTMNIEPDELFAILEHSEFNVQDEWKLVEFIHLWIKYDYDNRCIYEERLCKYIRFQLLDTIKLLEILENQEMFGFHSNVKKALIDLGRLSRSTAVIKWDRKSNYSLDNELGTDHLSVKVVRNPKVGSEISDTDNLHQTTLICFGGRLYEKRFSSNITCYKIDELKPTINQCKHLFNSQYQDCNNDNNIESFTFPYLKQIILSNFETMPSLRKGFGAVNLNDKIYLVGGRPKHSMQTSNIYYISLGKWFTGQNLNTGRSWYSLSECDNVIYAVGGVGEDDQTLSSVEMLDPRVNKWQTCSSMLRPRFGYGVCSTDNEIIVVGGVSESTIELYDIRSGKWQPLVKMPEVREASSVFIHDDCVYICGGANEAGCVNTTDILSLKTTIWSKGKSMILHRAFAATCIWNNYIFLIGGRNNTEPSNLIQTYNLKTNEWAVLPQTLPCSVSNCCAVTTNLL</sequence>
<comment type="caution">
    <text evidence="4">The sequence shown here is derived from an EMBL/GenBank/DDBJ whole genome shotgun (WGS) entry which is preliminary data.</text>
</comment>
<dbReference type="OrthoDB" id="8185403at2759"/>
<dbReference type="InterPro" id="IPR017096">
    <property type="entry name" value="BTB-kelch_protein"/>
</dbReference>
<dbReference type="SMART" id="SM00875">
    <property type="entry name" value="BACK"/>
    <property type="match status" value="1"/>
</dbReference>
<dbReference type="SUPFAM" id="SSF54695">
    <property type="entry name" value="POZ domain"/>
    <property type="match status" value="1"/>
</dbReference>
<dbReference type="EMBL" id="SKCS01000051">
    <property type="protein sequence ID" value="TNN19307.1"/>
    <property type="molecule type" value="Genomic_DNA"/>
</dbReference>
<dbReference type="SMART" id="SM00612">
    <property type="entry name" value="Kelch"/>
    <property type="match status" value="5"/>
</dbReference>
<name>A0A4Z2DSC5_SCHJA</name>
<feature type="domain" description="BTB" evidence="3">
    <location>
        <begin position="21"/>
        <end position="124"/>
    </location>
</feature>
<dbReference type="Pfam" id="PF00651">
    <property type="entry name" value="BTB"/>
    <property type="match status" value="1"/>
</dbReference>
<dbReference type="Proteomes" id="UP000311919">
    <property type="component" value="Unassembled WGS sequence"/>
</dbReference>
<accession>A0A4Z2DSC5</accession>
<dbReference type="SUPFAM" id="SSF117281">
    <property type="entry name" value="Kelch motif"/>
    <property type="match status" value="1"/>
</dbReference>
<dbReference type="InterPro" id="IPR000210">
    <property type="entry name" value="BTB/POZ_dom"/>
</dbReference>
<dbReference type="InterPro" id="IPR015915">
    <property type="entry name" value="Kelch-typ_b-propeller"/>
</dbReference>
<gene>
    <name evidence="4" type="ORF">EWB00_009040</name>
</gene>
<dbReference type="Gene3D" id="1.25.40.420">
    <property type="match status" value="1"/>
</dbReference>
<dbReference type="STRING" id="6182.A0A4Z2DSC5"/>
<evidence type="ECO:0000313" key="4">
    <source>
        <dbReference type="EMBL" id="TNN19307.1"/>
    </source>
</evidence>
<dbReference type="PIRSF" id="PIRSF037037">
    <property type="entry name" value="Kelch-like_protein_gigaxonin"/>
    <property type="match status" value="1"/>
</dbReference>
<keyword evidence="1" id="KW-0880">Kelch repeat</keyword>
<reference evidence="4 5" key="1">
    <citation type="submission" date="2019-03" db="EMBL/GenBank/DDBJ databases">
        <title>An improved genome assembly of the fluke Schistosoma japonicum.</title>
        <authorList>
            <person name="Hu W."/>
            <person name="Luo F."/>
            <person name="Yin M."/>
            <person name="Mo X."/>
            <person name="Sun C."/>
            <person name="Wu Q."/>
            <person name="Zhu B."/>
            <person name="Xiang M."/>
            <person name="Wang J."/>
            <person name="Wang Y."/>
            <person name="Zhang T."/>
            <person name="Xu B."/>
            <person name="Zheng H."/>
            <person name="Feng Z."/>
        </authorList>
    </citation>
    <scope>NUCLEOTIDE SEQUENCE [LARGE SCALE GENOMIC DNA]</scope>
    <source>
        <strain evidence="4">HuSjv2</strain>
        <tissue evidence="4">Worms</tissue>
    </source>
</reference>
<dbReference type="PROSITE" id="PS50097">
    <property type="entry name" value="BTB"/>
    <property type="match status" value="1"/>
</dbReference>